<feature type="region of interest" description="Disordered" evidence="1">
    <location>
        <begin position="318"/>
        <end position="344"/>
    </location>
</feature>
<accession>A0ABM3GQW5</accession>
<keyword evidence="2" id="KW-1185">Reference proteome</keyword>
<protein>
    <submittedName>
        <fullName evidence="3">Uncharacterized protein LOC124296633</fullName>
    </submittedName>
</protein>
<feature type="compositionally biased region" description="Basic and acidic residues" evidence="1">
    <location>
        <begin position="274"/>
        <end position="301"/>
    </location>
</feature>
<feature type="region of interest" description="Disordered" evidence="1">
    <location>
        <begin position="201"/>
        <end position="234"/>
    </location>
</feature>
<feature type="compositionally biased region" description="Basic and acidic residues" evidence="1">
    <location>
        <begin position="329"/>
        <end position="344"/>
    </location>
</feature>
<evidence type="ECO:0000256" key="1">
    <source>
        <dbReference type="SAM" id="MobiDB-lite"/>
    </source>
</evidence>
<feature type="region of interest" description="Disordered" evidence="1">
    <location>
        <begin position="1"/>
        <end position="188"/>
    </location>
</feature>
<feature type="compositionally biased region" description="Basic and acidic residues" evidence="1">
    <location>
        <begin position="45"/>
        <end position="60"/>
    </location>
</feature>
<dbReference type="GeneID" id="124296633"/>
<feature type="compositionally biased region" description="Basic and acidic residues" evidence="1">
    <location>
        <begin position="218"/>
        <end position="229"/>
    </location>
</feature>
<sequence>YPLNPQDRIGGPSLAISEQQEPRSPRAQRSYSAEIDFLQKSHAVRRTEDRRHTDFGEVRRWMPSSKQVSKTKRLPFPTQDSIEEEGAIQADNATRKNDQSELTDQEERSHDNQISPRTKMSEDFNAEEHEAMVPIKNGKSHATRSHSTGATCSRSRDHPSFGSSPSRPFRERRYTDTTLDPPGWDPPAMNIVRDDVFYSEDTKSSSLGSTPTGTVRRSIAEHRDYKRSPSSEVARCTTGVNQRIRDLYDFKVETEWPRKVRNPPRRNIWISKSGSEEEEHRESSESKERDADVLQKRDFEDLDEHEREERLRIFHEKLRFSEDLGQPNDQRERRIHSDDFGNERACRQIWSAKRTSGGSRESWISYTEISQARQESRMSDASYVSIEVFERSVGAPTRRAFSQGDEPTPSSSTPPTPPSTPMSKDSAGKRNIHKKPERQGSKFKIYLV</sequence>
<feature type="region of interest" description="Disordered" evidence="1">
    <location>
        <begin position="263"/>
        <end position="301"/>
    </location>
</feature>
<feature type="compositionally biased region" description="Basic and acidic residues" evidence="1">
    <location>
        <begin position="93"/>
        <end position="111"/>
    </location>
</feature>
<evidence type="ECO:0000313" key="2">
    <source>
        <dbReference type="Proteomes" id="UP000829291"/>
    </source>
</evidence>
<feature type="region of interest" description="Disordered" evidence="1">
    <location>
        <begin position="394"/>
        <end position="448"/>
    </location>
</feature>
<dbReference type="RefSeq" id="XP_046602654.1">
    <property type="nucleotide sequence ID" value="XM_046746698.1"/>
</dbReference>
<organism evidence="2 3">
    <name type="scientific">Neodiprion lecontei</name>
    <name type="common">Redheaded pine sawfly</name>
    <dbReference type="NCBI Taxonomy" id="441921"/>
    <lineage>
        <taxon>Eukaryota</taxon>
        <taxon>Metazoa</taxon>
        <taxon>Ecdysozoa</taxon>
        <taxon>Arthropoda</taxon>
        <taxon>Hexapoda</taxon>
        <taxon>Insecta</taxon>
        <taxon>Pterygota</taxon>
        <taxon>Neoptera</taxon>
        <taxon>Endopterygota</taxon>
        <taxon>Hymenoptera</taxon>
        <taxon>Tenthredinoidea</taxon>
        <taxon>Diprionidae</taxon>
        <taxon>Diprioninae</taxon>
        <taxon>Neodiprion</taxon>
    </lineage>
</organism>
<feature type="non-terminal residue" evidence="3">
    <location>
        <position position="1"/>
    </location>
</feature>
<reference evidence="3" key="1">
    <citation type="submission" date="2025-08" db="UniProtKB">
        <authorList>
            <consortium name="RefSeq"/>
        </authorList>
    </citation>
    <scope>IDENTIFICATION</scope>
    <source>
        <tissue evidence="3">Thorax and Abdomen</tissue>
    </source>
</reference>
<feature type="compositionally biased region" description="Basic and acidic residues" evidence="1">
    <location>
        <begin position="119"/>
        <end position="131"/>
    </location>
</feature>
<gene>
    <name evidence="3" type="primary">LOC124296633</name>
</gene>
<dbReference type="Proteomes" id="UP000829291">
    <property type="component" value="Chromosome 1"/>
</dbReference>
<name>A0ABM3GQW5_NEOLC</name>
<proteinExistence type="predicted"/>
<feature type="compositionally biased region" description="Polar residues" evidence="1">
    <location>
        <begin position="204"/>
        <end position="215"/>
    </location>
</feature>
<evidence type="ECO:0000313" key="3">
    <source>
        <dbReference type="RefSeq" id="XP_046602654.1"/>
    </source>
</evidence>